<organism evidence="4 5">
    <name type="scientific">Rugosimonospora acidiphila</name>
    <dbReference type="NCBI Taxonomy" id="556531"/>
    <lineage>
        <taxon>Bacteria</taxon>
        <taxon>Bacillati</taxon>
        <taxon>Actinomycetota</taxon>
        <taxon>Actinomycetes</taxon>
        <taxon>Micromonosporales</taxon>
        <taxon>Micromonosporaceae</taxon>
        <taxon>Rugosimonospora</taxon>
    </lineage>
</organism>
<dbReference type="Pfam" id="PF11716">
    <property type="entry name" value="MDMPI_N"/>
    <property type="match status" value="1"/>
</dbReference>
<sequence length="300" mass="31488">MVDLAEILVDLHAESADLDGVVAGLPDDDWRRPTPAAGWTISHQIAHLTWTDRVAVRSATDPEGFAEVAASALADPDGFADRAADDGLAEPSDLLSRWRSSRADLAAALAAAPAGARLPWFGIEMSPASMATARIMETWAHGEDVALACDEVRLPTRRLRHVAWLGWRTLGYGFLAHGRPAPTSPVYVELQAPDGGVWAFGPPDATNRVTGPAIDFCLLVTQRRHRADLLLEANGPVADEWLDVAQAFAGPPGDGRPPRSAQATGARPAKAARSGDSPPAPVGAGAPPGDTPTPGAEVRP</sequence>
<protein>
    <submittedName>
        <fullName evidence="4">TIGR03084 family metal-binding protein</fullName>
    </submittedName>
</protein>
<proteinExistence type="predicted"/>
<dbReference type="Pfam" id="PF08608">
    <property type="entry name" value="Wyosine_form"/>
    <property type="match status" value="1"/>
</dbReference>
<dbReference type="InterPro" id="IPR024344">
    <property type="entry name" value="MDMPI_metal-binding"/>
</dbReference>
<evidence type="ECO:0000256" key="1">
    <source>
        <dbReference type="SAM" id="MobiDB-lite"/>
    </source>
</evidence>
<evidence type="ECO:0000259" key="2">
    <source>
        <dbReference type="Pfam" id="PF08608"/>
    </source>
</evidence>
<feature type="region of interest" description="Disordered" evidence="1">
    <location>
        <begin position="248"/>
        <end position="300"/>
    </location>
</feature>
<dbReference type="SUPFAM" id="SSF109854">
    <property type="entry name" value="DinB/YfiT-like putative metalloenzymes"/>
    <property type="match status" value="1"/>
</dbReference>
<dbReference type="EMBL" id="BAABJQ010000028">
    <property type="protein sequence ID" value="GAA5197031.1"/>
    <property type="molecule type" value="Genomic_DNA"/>
</dbReference>
<feature type="compositionally biased region" description="Low complexity" evidence="1">
    <location>
        <begin position="274"/>
        <end position="300"/>
    </location>
</feature>
<feature type="domain" description="tRNA wybutosine-synthesis" evidence="2">
    <location>
        <begin position="183"/>
        <end position="230"/>
    </location>
</feature>
<accession>A0ABP9SKS2</accession>
<gene>
    <name evidence="4" type="ORF">GCM10023322_67400</name>
</gene>
<dbReference type="NCBIfam" id="TIGR03084">
    <property type="entry name" value="TIGR03084 family metal-binding protein"/>
    <property type="match status" value="1"/>
</dbReference>
<dbReference type="Gene3D" id="1.20.120.450">
    <property type="entry name" value="dinb family like domain"/>
    <property type="match status" value="1"/>
</dbReference>
<keyword evidence="5" id="KW-1185">Reference proteome</keyword>
<dbReference type="InterPro" id="IPR013917">
    <property type="entry name" value="tRNA_wybutosine-synth"/>
</dbReference>
<evidence type="ECO:0000313" key="5">
    <source>
        <dbReference type="Proteomes" id="UP001501570"/>
    </source>
</evidence>
<dbReference type="InterPro" id="IPR017518">
    <property type="entry name" value="CHP03084"/>
</dbReference>
<comment type="caution">
    <text evidence="4">The sequence shown here is derived from an EMBL/GenBank/DDBJ whole genome shotgun (WGS) entry which is preliminary data.</text>
</comment>
<evidence type="ECO:0000259" key="3">
    <source>
        <dbReference type="Pfam" id="PF11716"/>
    </source>
</evidence>
<dbReference type="InterPro" id="IPR034660">
    <property type="entry name" value="DinB/YfiT-like"/>
</dbReference>
<name>A0ABP9SKS2_9ACTN</name>
<evidence type="ECO:0000313" key="4">
    <source>
        <dbReference type="EMBL" id="GAA5197031.1"/>
    </source>
</evidence>
<dbReference type="InterPro" id="IPR017517">
    <property type="entry name" value="Maleyloyr_isom"/>
</dbReference>
<dbReference type="Proteomes" id="UP001501570">
    <property type="component" value="Unassembled WGS sequence"/>
</dbReference>
<dbReference type="NCBIfam" id="TIGR03083">
    <property type="entry name" value="maleylpyruvate isomerase family mycothiol-dependent enzyme"/>
    <property type="match status" value="1"/>
</dbReference>
<reference evidence="5" key="1">
    <citation type="journal article" date="2019" name="Int. J. Syst. Evol. Microbiol.">
        <title>The Global Catalogue of Microorganisms (GCM) 10K type strain sequencing project: providing services to taxonomists for standard genome sequencing and annotation.</title>
        <authorList>
            <consortium name="The Broad Institute Genomics Platform"/>
            <consortium name="The Broad Institute Genome Sequencing Center for Infectious Disease"/>
            <person name="Wu L."/>
            <person name="Ma J."/>
        </authorList>
    </citation>
    <scope>NUCLEOTIDE SEQUENCE [LARGE SCALE GENOMIC DNA]</scope>
    <source>
        <strain evidence="5">JCM 18304</strain>
    </source>
</reference>
<feature type="domain" description="Mycothiol-dependent maleylpyruvate isomerase metal-binding" evidence="3">
    <location>
        <begin position="11"/>
        <end position="146"/>
    </location>
</feature>